<evidence type="ECO:0000256" key="2">
    <source>
        <dbReference type="ARBA" id="ARBA00023242"/>
    </source>
</evidence>
<dbReference type="InterPro" id="IPR012916">
    <property type="entry name" value="RED_N"/>
</dbReference>
<dbReference type="InterPro" id="IPR039896">
    <property type="entry name" value="Red-like"/>
</dbReference>
<feature type="domain" description="RED-like N-terminal" evidence="4">
    <location>
        <begin position="64"/>
        <end position="320"/>
    </location>
</feature>
<feature type="region of interest" description="Disordered" evidence="3">
    <location>
        <begin position="364"/>
        <end position="399"/>
    </location>
</feature>
<keyword evidence="2" id="KW-0539">Nucleus</keyword>
<reference evidence="5 6" key="1">
    <citation type="journal article" date="2017" name="Mycologia">
        <title>Bifiguratus adelaidae, gen. et sp. nov., a new member of Mucoromycotina in endophytic and soil-dwelling habitats.</title>
        <authorList>
            <person name="Torres-Cruz T.J."/>
            <person name="Billingsley Tobias T.L."/>
            <person name="Almatruk M."/>
            <person name="Hesse C."/>
            <person name="Kuske C.R."/>
            <person name="Desiro A."/>
            <person name="Benucci G.M."/>
            <person name="Bonito G."/>
            <person name="Stajich J.E."/>
            <person name="Dunlap C."/>
            <person name="Arnold A.E."/>
            <person name="Porras-Alfaro A."/>
        </authorList>
    </citation>
    <scope>NUCLEOTIDE SEQUENCE [LARGE SCALE GENOMIC DNA]</scope>
    <source>
        <strain evidence="5 6">AZ0501</strain>
    </source>
</reference>
<evidence type="ECO:0000313" key="6">
    <source>
        <dbReference type="Proteomes" id="UP000242875"/>
    </source>
</evidence>
<dbReference type="EMBL" id="MVBO01000006">
    <property type="protein sequence ID" value="OZJ06123.1"/>
    <property type="molecule type" value="Genomic_DNA"/>
</dbReference>
<feature type="region of interest" description="Disordered" evidence="3">
    <location>
        <begin position="503"/>
        <end position="549"/>
    </location>
</feature>
<keyword evidence="6" id="KW-1185">Reference proteome</keyword>
<feature type="region of interest" description="Disordered" evidence="3">
    <location>
        <begin position="314"/>
        <end position="352"/>
    </location>
</feature>
<accession>A0A261Y6A5</accession>
<dbReference type="GO" id="GO:0005634">
    <property type="term" value="C:nucleus"/>
    <property type="evidence" value="ECO:0007669"/>
    <property type="project" value="UniProtKB-SubCell"/>
</dbReference>
<name>A0A261Y6A5_9FUNG</name>
<comment type="subcellular location">
    <subcellularLocation>
        <location evidence="1">Nucleus</location>
    </subcellularLocation>
</comment>
<dbReference type="AlphaFoldDB" id="A0A261Y6A5"/>
<sequence length="562" mass="62287">MSEKLTQDDFRKILATPRPDRHASSTPRVLGGGIMKPRQAVPRTPRGDTFAVPKTPRSKKPAEPREPKEERNDNYRDRAAERRLNQEEDLEAGDLLRKLAQSGSGGSLATLSHHDGEDTLDPKTIYEQSKYLGGDAAHTHLVKGLDFALLRKVRAELSKAEEEQNNKMDGEGMDEDEAEEVLDQALAKAGEDGTVHVEDDSMEAPRPKQAHQVVSGWSTFEAPVDTKLPWVKRMFATLQAAEQKPAKRNTLFEPGRTYFSFSLDASSDPFAIPSTIVRSKADMAARSFGKAISEVDEREKEVVLNMVTSVIERLRTKKPSTNGQPKAKNAAPSTEREAHQPLPPPMDDNEDIFADAGRDYELDETTVDEETGGKGDKIESTQNATVASESDPAASVVPTKRNYFIDDPDQESMDAEFSPDAAVNALLARAKAEGTSDSGKPAKAAKTSAYEDDYIEFGLGAEELPELKEGETKIATKQRLSQPNRKLTRWDFDSDEAWIGYRESMKDASDEEEDEEGGGNAAKKKDMSRSERRKAARKGMTEQQKLDGEWHALKSFMEHKYG</sequence>
<dbReference type="OrthoDB" id="3366823at2759"/>
<organism evidence="5 6">
    <name type="scientific">Bifiguratus adelaidae</name>
    <dbReference type="NCBI Taxonomy" id="1938954"/>
    <lineage>
        <taxon>Eukaryota</taxon>
        <taxon>Fungi</taxon>
        <taxon>Fungi incertae sedis</taxon>
        <taxon>Mucoromycota</taxon>
        <taxon>Mucoromycotina</taxon>
        <taxon>Endogonomycetes</taxon>
        <taxon>Endogonales</taxon>
        <taxon>Endogonales incertae sedis</taxon>
        <taxon>Bifiguratus</taxon>
    </lineage>
</organism>
<evidence type="ECO:0000313" key="5">
    <source>
        <dbReference type="EMBL" id="OZJ06123.1"/>
    </source>
</evidence>
<evidence type="ECO:0000259" key="4">
    <source>
        <dbReference type="Pfam" id="PF07808"/>
    </source>
</evidence>
<feature type="compositionally biased region" description="Basic and acidic residues" evidence="3">
    <location>
        <begin position="1"/>
        <end position="23"/>
    </location>
</feature>
<comment type="caution">
    <text evidence="5">The sequence shown here is derived from an EMBL/GenBank/DDBJ whole genome shotgun (WGS) entry which is preliminary data.</text>
</comment>
<dbReference type="Proteomes" id="UP000242875">
    <property type="component" value="Unassembled WGS sequence"/>
</dbReference>
<protein>
    <recommendedName>
        <fullName evidence="4">RED-like N-terminal domain-containing protein</fullName>
    </recommendedName>
</protein>
<dbReference type="Pfam" id="PF07808">
    <property type="entry name" value="RED_N"/>
    <property type="match status" value="1"/>
</dbReference>
<feature type="region of interest" description="Disordered" evidence="3">
    <location>
        <begin position="103"/>
        <end position="122"/>
    </location>
</feature>
<feature type="region of interest" description="Disordered" evidence="3">
    <location>
        <begin position="1"/>
        <end position="89"/>
    </location>
</feature>
<dbReference type="PANTHER" id="PTHR12765">
    <property type="entry name" value="RED PROTEIN IK FACTOR CYTOKINE IK"/>
    <property type="match status" value="1"/>
</dbReference>
<feature type="compositionally biased region" description="Basic and acidic residues" evidence="3">
    <location>
        <begin position="60"/>
        <end position="86"/>
    </location>
</feature>
<proteinExistence type="predicted"/>
<evidence type="ECO:0000256" key="3">
    <source>
        <dbReference type="SAM" id="MobiDB-lite"/>
    </source>
</evidence>
<evidence type="ECO:0000256" key="1">
    <source>
        <dbReference type="ARBA" id="ARBA00004123"/>
    </source>
</evidence>
<gene>
    <name evidence="5" type="ORF">BZG36_01038</name>
</gene>
<feature type="compositionally biased region" description="Basic and acidic residues" evidence="3">
    <location>
        <begin position="112"/>
        <end position="121"/>
    </location>
</feature>